<dbReference type="EMBL" id="JAMPLM010000054">
    <property type="protein sequence ID" value="MEP1062126.1"/>
    <property type="molecule type" value="Genomic_DNA"/>
</dbReference>
<sequence length="162" mass="17960">MPALTLRNCNTDIRLVQALETSKKTLAELIYTPGLANAVLEANGMAARQILEVTPDLESTTVNIAFYAYDDSRHCKTVPCEAFLEPFRLRRALRSGAYKLASINPQQADQLTALARWLPLAPEATITAVYENKHRPAHLVVCEATADGQTRYPVHALTLKRN</sequence>
<accession>A0ABV0KSA3</accession>
<dbReference type="RefSeq" id="WP_190452643.1">
    <property type="nucleotide sequence ID" value="NZ_JAMPLM010000054.1"/>
</dbReference>
<reference evidence="1 2" key="1">
    <citation type="submission" date="2022-04" db="EMBL/GenBank/DDBJ databases">
        <title>Positive selection, recombination, and allopatry shape intraspecific diversity of widespread and dominant cyanobacteria.</title>
        <authorList>
            <person name="Wei J."/>
            <person name="Shu W."/>
            <person name="Hu C."/>
        </authorList>
    </citation>
    <scope>NUCLEOTIDE SEQUENCE [LARGE SCALE GENOMIC DNA]</scope>
    <source>
        <strain evidence="1 2">AS-A4</strain>
    </source>
</reference>
<dbReference type="Proteomes" id="UP001476950">
    <property type="component" value="Unassembled WGS sequence"/>
</dbReference>
<keyword evidence="2" id="KW-1185">Reference proteome</keyword>
<comment type="caution">
    <text evidence="1">The sequence shown here is derived from an EMBL/GenBank/DDBJ whole genome shotgun (WGS) entry which is preliminary data.</text>
</comment>
<organism evidence="1 2">
    <name type="scientific">Stenomitos frigidus AS-A4</name>
    <dbReference type="NCBI Taxonomy" id="2933935"/>
    <lineage>
        <taxon>Bacteria</taxon>
        <taxon>Bacillati</taxon>
        <taxon>Cyanobacteriota</taxon>
        <taxon>Cyanophyceae</taxon>
        <taxon>Leptolyngbyales</taxon>
        <taxon>Leptolyngbyaceae</taxon>
        <taxon>Stenomitos</taxon>
    </lineage>
</organism>
<gene>
    <name evidence="1" type="ORF">NDI38_27500</name>
</gene>
<name>A0ABV0KSA3_9CYAN</name>
<evidence type="ECO:0000313" key="1">
    <source>
        <dbReference type="EMBL" id="MEP1062126.1"/>
    </source>
</evidence>
<proteinExistence type="predicted"/>
<evidence type="ECO:0000313" key="2">
    <source>
        <dbReference type="Proteomes" id="UP001476950"/>
    </source>
</evidence>
<protein>
    <submittedName>
        <fullName evidence="1">Uncharacterized protein</fullName>
    </submittedName>
</protein>